<proteinExistence type="inferred from homology"/>
<evidence type="ECO:0000256" key="3">
    <source>
        <dbReference type="ARBA" id="ARBA00022801"/>
    </source>
</evidence>
<feature type="domain" description="Peptidase S8/S53" evidence="8">
    <location>
        <begin position="171"/>
        <end position="532"/>
    </location>
</feature>
<comment type="similarity">
    <text evidence="1 5">Belongs to the peptidase S8 family.</text>
</comment>
<dbReference type="AlphaFoldDB" id="A0A6L6XZ66"/>
<evidence type="ECO:0000256" key="7">
    <source>
        <dbReference type="SAM" id="SignalP"/>
    </source>
</evidence>
<feature type="compositionally biased region" description="Basic and acidic residues" evidence="6">
    <location>
        <begin position="138"/>
        <end position="147"/>
    </location>
</feature>
<dbReference type="PRINTS" id="PR00723">
    <property type="entry name" value="SUBTILISIN"/>
</dbReference>
<evidence type="ECO:0000256" key="1">
    <source>
        <dbReference type="ARBA" id="ARBA00011073"/>
    </source>
</evidence>
<dbReference type="PANTHER" id="PTHR43806:SF11">
    <property type="entry name" value="CEREVISIN-RELATED"/>
    <property type="match status" value="1"/>
</dbReference>
<evidence type="ECO:0000259" key="8">
    <source>
        <dbReference type="Pfam" id="PF00082"/>
    </source>
</evidence>
<dbReference type="SUPFAM" id="SSF52743">
    <property type="entry name" value="Subtilisin-like"/>
    <property type="match status" value="1"/>
</dbReference>
<dbReference type="PROSITE" id="PS00138">
    <property type="entry name" value="SUBTILASE_SER"/>
    <property type="match status" value="1"/>
</dbReference>
<gene>
    <name evidence="9" type="ORF">GON03_22815</name>
</gene>
<keyword evidence="4 5" id="KW-0720">Serine protease</keyword>
<dbReference type="GO" id="GO:0004252">
    <property type="term" value="F:serine-type endopeptidase activity"/>
    <property type="evidence" value="ECO:0007669"/>
    <property type="project" value="UniProtKB-UniRule"/>
</dbReference>
<dbReference type="PANTHER" id="PTHR43806">
    <property type="entry name" value="PEPTIDASE S8"/>
    <property type="match status" value="1"/>
</dbReference>
<evidence type="ECO:0000256" key="5">
    <source>
        <dbReference type="PROSITE-ProRule" id="PRU01240"/>
    </source>
</evidence>
<dbReference type="Gene3D" id="3.40.50.200">
    <property type="entry name" value="Peptidase S8/S53 domain"/>
    <property type="match status" value="1"/>
</dbReference>
<reference evidence="9 10" key="1">
    <citation type="submission" date="2019-12" db="EMBL/GenBank/DDBJ databases">
        <authorList>
            <person name="Huq M.A."/>
        </authorList>
    </citation>
    <scope>NUCLEOTIDE SEQUENCE [LARGE SCALE GENOMIC DNA]</scope>
    <source>
        <strain evidence="9 10">MAH-18</strain>
    </source>
</reference>
<keyword evidence="7" id="KW-0732">Signal</keyword>
<evidence type="ECO:0000256" key="6">
    <source>
        <dbReference type="SAM" id="MobiDB-lite"/>
    </source>
</evidence>
<dbReference type="InterPro" id="IPR050131">
    <property type="entry name" value="Peptidase_S8_subtilisin-like"/>
</dbReference>
<dbReference type="Proteomes" id="UP000473525">
    <property type="component" value="Unassembled WGS sequence"/>
</dbReference>
<feature type="active site" description="Charge relay system" evidence="5">
    <location>
        <position position="489"/>
    </location>
</feature>
<evidence type="ECO:0000313" key="10">
    <source>
        <dbReference type="Proteomes" id="UP000473525"/>
    </source>
</evidence>
<dbReference type="InterPro" id="IPR023828">
    <property type="entry name" value="Peptidase_S8_Ser-AS"/>
</dbReference>
<dbReference type="PROSITE" id="PS00137">
    <property type="entry name" value="SUBTILASE_HIS"/>
    <property type="match status" value="1"/>
</dbReference>
<protein>
    <submittedName>
        <fullName evidence="9">S8 family serine peptidase</fullName>
    </submittedName>
</protein>
<feature type="active site" description="Charge relay system" evidence="5">
    <location>
        <position position="228"/>
    </location>
</feature>
<evidence type="ECO:0000256" key="4">
    <source>
        <dbReference type="ARBA" id="ARBA00022825"/>
    </source>
</evidence>
<dbReference type="InterPro" id="IPR022398">
    <property type="entry name" value="Peptidase_S8_His-AS"/>
</dbReference>
<accession>A0A6L6XZ66</accession>
<keyword evidence="10" id="KW-1185">Reference proteome</keyword>
<feature type="region of interest" description="Disordered" evidence="6">
    <location>
        <begin position="119"/>
        <end position="147"/>
    </location>
</feature>
<dbReference type="InterPro" id="IPR015500">
    <property type="entry name" value="Peptidase_S8_subtilisin-rel"/>
</dbReference>
<keyword evidence="3 5" id="KW-0378">Hydrolase</keyword>
<organism evidence="9 10">
    <name type="scientific">Nocardioides agri</name>
    <dbReference type="NCBI Taxonomy" id="2682843"/>
    <lineage>
        <taxon>Bacteria</taxon>
        <taxon>Bacillati</taxon>
        <taxon>Actinomycetota</taxon>
        <taxon>Actinomycetes</taxon>
        <taxon>Propionibacteriales</taxon>
        <taxon>Nocardioidaceae</taxon>
        <taxon>Nocardioides</taxon>
    </lineage>
</organism>
<dbReference type="RefSeq" id="WP_157347107.1">
    <property type="nucleotide sequence ID" value="NZ_WSEK01000005.1"/>
</dbReference>
<evidence type="ECO:0000256" key="2">
    <source>
        <dbReference type="ARBA" id="ARBA00022670"/>
    </source>
</evidence>
<name>A0A6L6XZ66_9ACTN</name>
<keyword evidence="2 5" id="KW-0645">Protease</keyword>
<dbReference type="Pfam" id="PF00082">
    <property type="entry name" value="Peptidase_S8"/>
    <property type="match status" value="1"/>
</dbReference>
<feature type="signal peptide" evidence="7">
    <location>
        <begin position="1"/>
        <end position="29"/>
    </location>
</feature>
<dbReference type="GO" id="GO:0006508">
    <property type="term" value="P:proteolysis"/>
    <property type="evidence" value="ECO:0007669"/>
    <property type="project" value="UniProtKB-KW"/>
</dbReference>
<sequence>MHHKRVWAAATAALLLTAGTAALTGPSAAQGPAAKPGKAQSYVVLLDHGARVAPAVAALRAQGARVTSVNRAIGMVTVSSKDPDFRTHGAAVAGVQGVARNRSIGSVPAARPDRVERENLYASTSSAAQRRAHPGKPGKPERTKADPLDSQLWGMRMIGADKAHGVDLGAKNVRVGIIDTGVDASSPDLAPNFDWDRSRNFTTDMPDIDGPCEYAGCVDPVGVDDGGHGTHVAGTVAASLNGLGVSGVAPKVDLVEIRAGQDSGYFFLQPTIDALTYAADAGIDVVNMSFYVDPWLYNCRGGAPEDSAAEAAEQDAIIAAMSRALDYAHRHGVTLVASLGNNHEDVANPRVDISSPDYGAPVHDRTIDNDTCFDLPVEGSHVIGVSALGPSGGKADYSNYTTDLTSGELEISAPGGYFRDGLGTPTYRTNGNLILSTYPLHVLQEEGQVDAAGNITPDGVALGTQKQCTSTPVPGADPCGYYAFLQGTSMASPHVAGVAALAVSRFGHGTRHGFGLDPDAVAGILARTATDHACPPGGTVDYTSVGRSAEFTATCVGPPSFNGFYGSGIVNAYGVVR</sequence>
<feature type="active site" description="Charge relay system" evidence="5">
    <location>
        <position position="179"/>
    </location>
</feature>
<dbReference type="InterPro" id="IPR000209">
    <property type="entry name" value="Peptidase_S8/S53_dom"/>
</dbReference>
<comment type="caution">
    <text evidence="9">The sequence shown here is derived from an EMBL/GenBank/DDBJ whole genome shotgun (WGS) entry which is preliminary data.</text>
</comment>
<dbReference type="InterPro" id="IPR036852">
    <property type="entry name" value="Peptidase_S8/S53_dom_sf"/>
</dbReference>
<dbReference type="PROSITE" id="PS51892">
    <property type="entry name" value="SUBTILASE"/>
    <property type="match status" value="1"/>
</dbReference>
<dbReference type="EMBL" id="WSEK01000005">
    <property type="protein sequence ID" value="MVQ52023.1"/>
    <property type="molecule type" value="Genomic_DNA"/>
</dbReference>
<evidence type="ECO:0000313" key="9">
    <source>
        <dbReference type="EMBL" id="MVQ52023.1"/>
    </source>
</evidence>
<feature type="chain" id="PRO_5026896940" evidence="7">
    <location>
        <begin position="30"/>
        <end position="577"/>
    </location>
</feature>